<protein>
    <submittedName>
        <fullName evidence="1">Uncharacterized protein</fullName>
    </submittedName>
</protein>
<dbReference type="Proteomes" id="UP000831701">
    <property type="component" value="Chromosome 2"/>
</dbReference>
<gene>
    <name evidence="1" type="ORF">L3Q82_003983</name>
</gene>
<sequence>MGRRFLSLTPRVCSTPGLRSTKNSQRYNASVSPLLLLDPTCSWWSSGWADLLKKKSRRCKGFKKCLDRSQVSELIKKIKDMVQKNGGSHYTNEMFQEAERAVEEEKKRILKETEEKRRKEIEKLEREACRKDMKSK</sequence>
<comment type="caution">
    <text evidence="1">The sequence shown here is derived from an EMBL/GenBank/DDBJ whole genome shotgun (WGS) entry which is preliminary data.</text>
</comment>
<name>A0ACB8X5W2_9TELE</name>
<keyword evidence="2" id="KW-1185">Reference proteome</keyword>
<organism evidence="1 2">
    <name type="scientific">Scortum barcoo</name>
    <name type="common">barcoo grunter</name>
    <dbReference type="NCBI Taxonomy" id="214431"/>
    <lineage>
        <taxon>Eukaryota</taxon>
        <taxon>Metazoa</taxon>
        <taxon>Chordata</taxon>
        <taxon>Craniata</taxon>
        <taxon>Vertebrata</taxon>
        <taxon>Euteleostomi</taxon>
        <taxon>Actinopterygii</taxon>
        <taxon>Neopterygii</taxon>
        <taxon>Teleostei</taxon>
        <taxon>Neoteleostei</taxon>
        <taxon>Acanthomorphata</taxon>
        <taxon>Eupercaria</taxon>
        <taxon>Centrarchiformes</taxon>
        <taxon>Terapontoidei</taxon>
        <taxon>Terapontidae</taxon>
        <taxon>Scortum</taxon>
    </lineage>
</organism>
<proteinExistence type="predicted"/>
<dbReference type="EMBL" id="CM041532">
    <property type="protein sequence ID" value="KAI3375680.1"/>
    <property type="molecule type" value="Genomic_DNA"/>
</dbReference>
<reference evidence="1" key="1">
    <citation type="submission" date="2022-04" db="EMBL/GenBank/DDBJ databases">
        <title>Jade perch genome.</title>
        <authorList>
            <person name="Chao B."/>
        </authorList>
    </citation>
    <scope>NUCLEOTIDE SEQUENCE</scope>
    <source>
        <strain evidence="1">CB-2022</strain>
    </source>
</reference>
<accession>A0ACB8X5W2</accession>
<evidence type="ECO:0000313" key="1">
    <source>
        <dbReference type="EMBL" id="KAI3375680.1"/>
    </source>
</evidence>
<evidence type="ECO:0000313" key="2">
    <source>
        <dbReference type="Proteomes" id="UP000831701"/>
    </source>
</evidence>